<dbReference type="EMBL" id="LSRX01000560">
    <property type="protein sequence ID" value="OLP94049.1"/>
    <property type="molecule type" value="Genomic_DNA"/>
</dbReference>
<feature type="transmembrane region" description="Helical" evidence="1">
    <location>
        <begin position="79"/>
        <end position="105"/>
    </location>
</feature>
<keyword evidence="3" id="KW-1185">Reference proteome</keyword>
<gene>
    <name evidence="2" type="ORF">AK812_SmicGene23970</name>
</gene>
<dbReference type="Proteomes" id="UP000186817">
    <property type="component" value="Unassembled WGS sequence"/>
</dbReference>
<comment type="caution">
    <text evidence="2">The sequence shown here is derived from an EMBL/GenBank/DDBJ whole genome shotgun (WGS) entry which is preliminary data.</text>
</comment>
<evidence type="ECO:0000313" key="2">
    <source>
        <dbReference type="EMBL" id="OLP94049.1"/>
    </source>
</evidence>
<dbReference type="AlphaFoldDB" id="A0A1Q9DFV4"/>
<sequence>MLEDASSIVAALLATQKYKSLEVWIKLWGNEGLYDPGSRPPSVPTRPLQDYGDAVNLRSLNLEFCGCILKAEDLRLNNIVATIAVITGITTIIIIIIVIIIFIVAKRAGSSSKGMRKLNLSIRPRPGSDPVCIIEAGTKVVPGVGQVHPV</sequence>
<reference evidence="2 3" key="1">
    <citation type="submission" date="2016-02" db="EMBL/GenBank/DDBJ databases">
        <title>Genome analysis of coral dinoflagellate symbionts highlights evolutionary adaptations to a symbiotic lifestyle.</title>
        <authorList>
            <person name="Aranda M."/>
            <person name="Li Y."/>
            <person name="Liew Y.J."/>
            <person name="Baumgarten S."/>
            <person name="Simakov O."/>
            <person name="Wilson M."/>
            <person name="Piel J."/>
            <person name="Ashoor H."/>
            <person name="Bougouffa S."/>
            <person name="Bajic V.B."/>
            <person name="Ryu T."/>
            <person name="Ravasi T."/>
            <person name="Bayer T."/>
            <person name="Micklem G."/>
            <person name="Kim H."/>
            <person name="Bhak J."/>
            <person name="Lajeunesse T.C."/>
            <person name="Voolstra C.R."/>
        </authorList>
    </citation>
    <scope>NUCLEOTIDE SEQUENCE [LARGE SCALE GENOMIC DNA]</scope>
    <source>
        <strain evidence="2 3">CCMP2467</strain>
    </source>
</reference>
<accession>A0A1Q9DFV4</accession>
<keyword evidence="1" id="KW-0812">Transmembrane</keyword>
<protein>
    <submittedName>
        <fullName evidence="2">Uncharacterized protein</fullName>
    </submittedName>
</protein>
<keyword evidence="1" id="KW-1133">Transmembrane helix</keyword>
<evidence type="ECO:0000313" key="3">
    <source>
        <dbReference type="Proteomes" id="UP000186817"/>
    </source>
</evidence>
<proteinExistence type="predicted"/>
<name>A0A1Q9DFV4_SYMMI</name>
<keyword evidence="1" id="KW-0472">Membrane</keyword>
<organism evidence="2 3">
    <name type="scientific">Symbiodinium microadriaticum</name>
    <name type="common">Dinoflagellate</name>
    <name type="synonym">Zooxanthella microadriatica</name>
    <dbReference type="NCBI Taxonomy" id="2951"/>
    <lineage>
        <taxon>Eukaryota</taxon>
        <taxon>Sar</taxon>
        <taxon>Alveolata</taxon>
        <taxon>Dinophyceae</taxon>
        <taxon>Suessiales</taxon>
        <taxon>Symbiodiniaceae</taxon>
        <taxon>Symbiodinium</taxon>
    </lineage>
</organism>
<evidence type="ECO:0000256" key="1">
    <source>
        <dbReference type="SAM" id="Phobius"/>
    </source>
</evidence>